<gene>
    <name evidence="3" type="ORF">LIER_20095</name>
</gene>
<proteinExistence type="predicted"/>
<evidence type="ECO:0000313" key="3">
    <source>
        <dbReference type="EMBL" id="GAA0164470.1"/>
    </source>
</evidence>
<dbReference type="AlphaFoldDB" id="A0AAV3QKA0"/>
<keyword evidence="2" id="KW-0472">Membrane</keyword>
<name>A0AAV3QKA0_LITER</name>
<feature type="region of interest" description="Disordered" evidence="1">
    <location>
        <begin position="53"/>
        <end position="86"/>
    </location>
</feature>
<protein>
    <submittedName>
        <fullName evidence="3">Uncharacterized protein</fullName>
    </submittedName>
</protein>
<organism evidence="3 4">
    <name type="scientific">Lithospermum erythrorhizon</name>
    <name type="common">Purple gromwell</name>
    <name type="synonym">Lithospermum officinale var. erythrorhizon</name>
    <dbReference type="NCBI Taxonomy" id="34254"/>
    <lineage>
        <taxon>Eukaryota</taxon>
        <taxon>Viridiplantae</taxon>
        <taxon>Streptophyta</taxon>
        <taxon>Embryophyta</taxon>
        <taxon>Tracheophyta</taxon>
        <taxon>Spermatophyta</taxon>
        <taxon>Magnoliopsida</taxon>
        <taxon>eudicotyledons</taxon>
        <taxon>Gunneridae</taxon>
        <taxon>Pentapetalae</taxon>
        <taxon>asterids</taxon>
        <taxon>lamiids</taxon>
        <taxon>Boraginales</taxon>
        <taxon>Boraginaceae</taxon>
        <taxon>Boraginoideae</taxon>
        <taxon>Lithospermeae</taxon>
        <taxon>Lithospermum</taxon>
    </lineage>
</organism>
<sequence length="112" mass="11206">MDKTEEAITIFLSIIFCVFLCVWVGMCNSAKAEENASGDIERDGNMVVMRGDVAVGGRGTPTTATQSGNKKKDDERLTIDASSGGSVAQACCCGGDGAGDGDGGGCGGCGGD</sequence>
<dbReference type="EMBL" id="BAABME010005053">
    <property type="protein sequence ID" value="GAA0164470.1"/>
    <property type="molecule type" value="Genomic_DNA"/>
</dbReference>
<comment type="caution">
    <text evidence="3">The sequence shown here is derived from an EMBL/GenBank/DDBJ whole genome shotgun (WGS) entry which is preliminary data.</text>
</comment>
<dbReference type="Proteomes" id="UP001454036">
    <property type="component" value="Unassembled WGS sequence"/>
</dbReference>
<evidence type="ECO:0000313" key="4">
    <source>
        <dbReference type="Proteomes" id="UP001454036"/>
    </source>
</evidence>
<accession>A0AAV3QKA0</accession>
<feature type="transmembrane region" description="Helical" evidence="2">
    <location>
        <begin position="7"/>
        <end position="26"/>
    </location>
</feature>
<evidence type="ECO:0000256" key="2">
    <source>
        <dbReference type="SAM" id="Phobius"/>
    </source>
</evidence>
<keyword evidence="2" id="KW-0812">Transmembrane</keyword>
<keyword evidence="2" id="KW-1133">Transmembrane helix</keyword>
<keyword evidence="4" id="KW-1185">Reference proteome</keyword>
<evidence type="ECO:0000256" key="1">
    <source>
        <dbReference type="SAM" id="MobiDB-lite"/>
    </source>
</evidence>
<reference evidence="3 4" key="1">
    <citation type="submission" date="2024-01" db="EMBL/GenBank/DDBJ databases">
        <title>The complete chloroplast genome sequence of Lithospermum erythrorhizon: insights into the phylogenetic relationship among Boraginaceae species and the maternal lineages of purple gromwells.</title>
        <authorList>
            <person name="Okada T."/>
            <person name="Watanabe K."/>
        </authorList>
    </citation>
    <scope>NUCLEOTIDE SEQUENCE [LARGE SCALE GENOMIC DNA]</scope>
</reference>